<dbReference type="EMBL" id="JBBKTW010000008">
    <property type="protein sequence ID" value="MEN2990842.1"/>
    <property type="molecule type" value="Genomic_DNA"/>
</dbReference>
<evidence type="ECO:0000256" key="11">
    <source>
        <dbReference type="ARBA" id="ARBA00049229"/>
    </source>
</evidence>
<dbReference type="RefSeq" id="WP_345938227.1">
    <property type="nucleotide sequence ID" value="NZ_JBBKTW010000008.1"/>
</dbReference>
<dbReference type="GO" id="GO:0008483">
    <property type="term" value="F:transaminase activity"/>
    <property type="evidence" value="ECO:0007669"/>
    <property type="project" value="UniProtKB-KW"/>
</dbReference>
<comment type="pathway">
    <text evidence="3">Amino-acid biosynthesis; L-valine biosynthesis; L-valine from pyruvate: step 4/4.</text>
</comment>
<organism evidence="12 13">
    <name type="scientific">Tistrella arctica</name>
    <dbReference type="NCBI Taxonomy" id="3133430"/>
    <lineage>
        <taxon>Bacteria</taxon>
        <taxon>Pseudomonadati</taxon>
        <taxon>Pseudomonadota</taxon>
        <taxon>Alphaproteobacteria</taxon>
        <taxon>Geminicoccales</taxon>
        <taxon>Geminicoccaceae</taxon>
        <taxon>Tistrella</taxon>
    </lineage>
</organism>
<dbReference type="InterPro" id="IPR036038">
    <property type="entry name" value="Aminotransferase-like"/>
</dbReference>
<evidence type="ECO:0000256" key="10">
    <source>
        <dbReference type="ARBA" id="ARBA00048798"/>
    </source>
</evidence>
<comment type="pathway">
    <text evidence="2">Amino-acid biosynthesis; L-isoleucine biosynthesis; L-isoleucine from 2-oxobutanoate: step 4/4.</text>
</comment>
<keyword evidence="8" id="KW-0028">Amino-acid biosynthesis</keyword>
<keyword evidence="8" id="KW-0100">Branched-chain amino acid biosynthesis</keyword>
<dbReference type="PANTHER" id="PTHR42743">
    <property type="entry name" value="AMINO-ACID AMINOTRANSFERASE"/>
    <property type="match status" value="1"/>
</dbReference>
<comment type="pathway">
    <text evidence="4">Amino-acid biosynthesis; L-leucine biosynthesis; L-leucine from 3-methyl-2-oxobutanoate: step 4/4.</text>
</comment>
<keyword evidence="12" id="KW-0808">Transferase</keyword>
<proteinExistence type="inferred from homology"/>
<comment type="catalytic activity">
    <reaction evidence="9">
        <text>L-valine + 2-oxoglutarate = 3-methyl-2-oxobutanoate + L-glutamate</text>
        <dbReference type="Rhea" id="RHEA:24813"/>
        <dbReference type="ChEBI" id="CHEBI:11851"/>
        <dbReference type="ChEBI" id="CHEBI:16810"/>
        <dbReference type="ChEBI" id="CHEBI:29985"/>
        <dbReference type="ChEBI" id="CHEBI:57762"/>
        <dbReference type="EC" id="2.6.1.42"/>
    </reaction>
</comment>
<reference evidence="12 13" key="1">
    <citation type="submission" date="2024-03" db="EMBL/GenBank/DDBJ databases">
        <title>High-quality draft genome sequencing of Tistrella sp. BH-R2-4.</title>
        <authorList>
            <person name="Dong C."/>
        </authorList>
    </citation>
    <scope>NUCLEOTIDE SEQUENCE [LARGE SCALE GENOMIC DNA]</scope>
    <source>
        <strain evidence="12 13">BH-R2-4</strain>
    </source>
</reference>
<dbReference type="SUPFAM" id="SSF56752">
    <property type="entry name" value="D-aminoacid aminotransferase-like PLP-dependent enzymes"/>
    <property type="match status" value="1"/>
</dbReference>
<comment type="caution">
    <text evidence="12">The sequence shown here is derived from an EMBL/GenBank/DDBJ whole genome shotgun (WGS) entry which is preliminary data.</text>
</comment>
<evidence type="ECO:0000256" key="5">
    <source>
        <dbReference type="ARBA" id="ARBA00009320"/>
    </source>
</evidence>
<gene>
    <name evidence="12" type="ORF">WG926_21180</name>
</gene>
<evidence type="ECO:0000256" key="9">
    <source>
        <dbReference type="ARBA" id="ARBA00048212"/>
    </source>
</evidence>
<evidence type="ECO:0000256" key="2">
    <source>
        <dbReference type="ARBA" id="ARBA00004824"/>
    </source>
</evidence>
<evidence type="ECO:0000313" key="12">
    <source>
        <dbReference type="EMBL" id="MEN2990842.1"/>
    </source>
</evidence>
<dbReference type="InterPro" id="IPR050571">
    <property type="entry name" value="Class-IV_PLP-Dep_Aminotrnsfr"/>
</dbReference>
<evidence type="ECO:0000256" key="6">
    <source>
        <dbReference type="ARBA" id="ARBA00013053"/>
    </source>
</evidence>
<comment type="catalytic activity">
    <reaction evidence="11">
        <text>L-leucine + 2-oxoglutarate = 4-methyl-2-oxopentanoate + L-glutamate</text>
        <dbReference type="Rhea" id="RHEA:18321"/>
        <dbReference type="ChEBI" id="CHEBI:16810"/>
        <dbReference type="ChEBI" id="CHEBI:17865"/>
        <dbReference type="ChEBI" id="CHEBI:29985"/>
        <dbReference type="ChEBI" id="CHEBI:57427"/>
        <dbReference type="EC" id="2.6.1.42"/>
    </reaction>
</comment>
<dbReference type="EC" id="2.6.1.42" evidence="6"/>
<evidence type="ECO:0000256" key="8">
    <source>
        <dbReference type="ARBA" id="ARBA00023304"/>
    </source>
</evidence>
<keyword evidence="13" id="KW-1185">Reference proteome</keyword>
<dbReference type="Proteomes" id="UP001413721">
    <property type="component" value="Unassembled WGS sequence"/>
</dbReference>
<evidence type="ECO:0000256" key="4">
    <source>
        <dbReference type="ARBA" id="ARBA00005072"/>
    </source>
</evidence>
<comment type="similarity">
    <text evidence="5">Belongs to the class-IV pyridoxal-phosphate-dependent aminotransferase family.</text>
</comment>
<keyword evidence="12" id="KW-0032">Aminotransferase</keyword>
<dbReference type="Gene3D" id="3.30.470.10">
    <property type="match status" value="1"/>
</dbReference>
<dbReference type="InterPro" id="IPR043132">
    <property type="entry name" value="BCAT-like_C"/>
</dbReference>
<comment type="function">
    <text evidence="1">Acts on leucine, isoleucine and valine.</text>
</comment>
<dbReference type="PANTHER" id="PTHR42743:SF11">
    <property type="entry name" value="AMINODEOXYCHORISMATE LYASE"/>
    <property type="match status" value="1"/>
</dbReference>
<evidence type="ECO:0000256" key="3">
    <source>
        <dbReference type="ARBA" id="ARBA00004931"/>
    </source>
</evidence>
<evidence type="ECO:0000256" key="7">
    <source>
        <dbReference type="ARBA" id="ARBA00014472"/>
    </source>
</evidence>
<dbReference type="Gene3D" id="3.20.10.10">
    <property type="entry name" value="D-amino Acid Aminotransferase, subunit A, domain 2"/>
    <property type="match status" value="1"/>
</dbReference>
<dbReference type="InterPro" id="IPR001544">
    <property type="entry name" value="Aminotrans_IV"/>
</dbReference>
<dbReference type="Pfam" id="PF01063">
    <property type="entry name" value="Aminotran_4"/>
    <property type="match status" value="1"/>
</dbReference>
<protein>
    <recommendedName>
        <fullName evidence="7">Probable branched-chain-amino-acid aminotransferase</fullName>
        <ecNumber evidence="6">2.6.1.42</ecNumber>
    </recommendedName>
</protein>
<evidence type="ECO:0000313" key="13">
    <source>
        <dbReference type="Proteomes" id="UP001413721"/>
    </source>
</evidence>
<sequence length="311" mass="34309">MTDRTEPETAPFAGGAAYIRGRFVPMDDAVIPVTDWGFTRSDVVYDVVHVHRGAFFRLADHLDRFERAMARRRLAPAEDRAAIEDVLHRCVALSGLTDAYVAMACLRGRPRVAGSRRPEDCENHLIAYAIPWIDVIPKDVQARGAHLWISGTPRVPDASVDPTVKNYQWSDLTSGLLEAHDHGYDTAILCDHDGFVTEGPGFNVFIVKDGRVLTPDRGSLEGITRRTVLDICADRGIEAAIAPIPRALLDDADEVFTTTTAGGVMPAARVGNRILGNDRPGPITMQLHDAYWQAHNDDRYRTPVRPLAVQP</sequence>
<comment type="catalytic activity">
    <reaction evidence="10">
        <text>L-isoleucine + 2-oxoglutarate = (S)-3-methyl-2-oxopentanoate + L-glutamate</text>
        <dbReference type="Rhea" id="RHEA:24801"/>
        <dbReference type="ChEBI" id="CHEBI:16810"/>
        <dbReference type="ChEBI" id="CHEBI:29985"/>
        <dbReference type="ChEBI" id="CHEBI:35146"/>
        <dbReference type="ChEBI" id="CHEBI:58045"/>
        <dbReference type="EC" id="2.6.1.42"/>
    </reaction>
</comment>
<accession>A0ABU9YQ89</accession>
<evidence type="ECO:0000256" key="1">
    <source>
        <dbReference type="ARBA" id="ARBA00003109"/>
    </source>
</evidence>
<name>A0ABU9YQ89_9PROT</name>
<dbReference type="InterPro" id="IPR043131">
    <property type="entry name" value="BCAT-like_N"/>
</dbReference>